<sequence length="173" mass="19617">MNHDCTPMGGRWSSGAPFKITCAAYGYTVVGQGTASRQWKDVSQEAEAYRVLKCLCDDRWFHDRIRIIDFDRSEGRKIMKSLARNDTTMKSNRQNECVLPEVQTEKFFADSNTDSSVIVSGRIYSVNFSTSAATFCSRHRRSSSGISIFGQHKDMMPGKQSFWLAGIRSFQML</sequence>
<dbReference type="STRING" id="1447872.A0A1J9QQV4"/>
<dbReference type="VEuPathDB" id="FungiDB:AJ78_01691"/>
<dbReference type="EMBL" id="LGRN01000040">
    <property type="protein sequence ID" value="OJD18252.1"/>
    <property type="molecule type" value="Genomic_DNA"/>
</dbReference>
<dbReference type="OrthoDB" id="2156052at2759"/>
<dbReference type="AlphaFoldDB" id="A0A1J9QQV4"/>
<comment type="caution">
    <text evidence="1">The sequence shown here is derived from an EMBL/GenBank/DDBJ whole genome shotgun (WGS) entry which is preliminary data.</text>
</comment>
<accession>A0A1J9QQV4</accession>
<reference evidence="1 2" key="1">
    <citation type="submission" date="2015-07" db="EMBL/GenBank/DDBJ databases">
        <title>Emmonsia species relationships and genome sequence.</title>
        <authorList>
            <consortium name="The Broad Institute Genomics Platform"/>
            <person name="Cuomo C.A."/>
            <person name="Munoz J.F."/>
            <person name="Imamovic A."/>
            <person name="Priest M.E."/>
            <person name="Young S."/>
            <person name="Clay O.K."/>
            <person name="McEwen J.G."/>
        </authorList>
    </citation>
    <scope>NUCLEOTIDE SEQUENCE [LARGE SCALE GENOMIC DNA]</scope>
    <source>
        <strain evidence="1 2">UAMH 9510</strain>
    </source>
</reference>
<dbReference type="Proteomes" id="UP000182235">
    <property type="component" value="Unassembled WGS sequence"/>
</dbReference>
<keyword evidence="2" id="KW-1185">Reference proteome</keyword>
<proteinExistence type="predicted"/>
<name>A0A1J9QQV4_9EURO</name>
<protein>
    <submittedName>
        <fullName evidence="1">Uncharacterized protein</fullName>
    </submittedName>
</protein>
<gene>
    <name evidence="1" type="ORF">AJ78_01691</name>
</gene>
<evidence type="ECO:0000313" key="2">
    <source>
        <dbReference type="Proteomes" id="UP000182235"/>
    </source>
</evidence>
<evidence type="ECO:0000313" key="1">
    <source>
        <dbReference type="EMBL" id="OJD18252.1"/>
    </source>
</evidence>
<organism evidence="1 2">
    <name type="scientific">Emergomyces pasteurianus Ep9510</name>
    <dbReference type="NCBI Taxonomy" id="1447872"/>
    <lineage>
        <taxon>Eukaryota</taxon>
        <taxon>Fungi</taxon>
        <taxon>Dikarya</taxon>
        <taxon>Ascomycota</taxon>
        <taxon>Pezizomycotina</taxon>
        <taxon>Eurotiomycetes</taxon>
        <taxon>Eurotiomycetidae</taxon>
        <taxon>Onygenales</taxon>
        <taxon>Ajellomycetaceae</taxon>
        <taxon>Emergomyces</taxon>
    </lineage>
</organism>